<dbReference type="RefSeq" id="WP_184009623.1">
    <property type="nucleotide sequence ID" value="NZ_JACIJS010000003.1"/>
</dbReference>
<dbReference type="Proteomes" id="UP000553766">
    <property type="component" value="Unassembled WGS sequence"/>
</dbReference>
<evidence type="ECO:0000313" key="2">
    <source>
        <dbReference type="Proteomes" id="UP000553766"/>
    </source>
</evidence>
<sequence>MLFWPSSLWAGAELCLRAGAEAAARHGIPPQIMQALTLMETGRSADGRFAPWPWTINVEGHGAWFDSREEALRAARAAQAAGQDSFDLGCFQINHRWHGQAFRSFAHMVDPVANADYAARYLLSHYRGDWVEAAGRYHSRTPKFRDRYAARFERILANLPPVAPHSPAPAPAFRSAGAVTNGALFTVASPILSRGRGAIVEVAR</sequence>
<reference evidence="1 2" key="1">
    <citation type="submission" date="2020-08" db="EMBL/GenBank/DDBJ databases">
        <title>Genomic Encyclopedia of Type Strains, Phase IV (KMG-IV): sequencing the most valuable type-strain genomes for metagenomic binning, comparative biology and taxonomic classification.</title>
        <authorList>
            <person name="Goeker M."/>
        </authorList>
    </citation>
    <scope>NUCLEOTIDE SEQUENCE [LARGE SCALE GENOMIC DNA]</scope>
    <source>
        <strain evidence="1 2">DSM 103377</strain>
    </source>
</reference>
<comment type="caution">
    <text evidence="1">The sequence shown here is derived from an EMBL/GenBank/DDBJ whole genome shotgun (WGS) entry which is preliminary data.</text>
</comment>
<organism evidence="1 2">
    <name type="scientific">Rubricella aquisinus</name>
    <dbReference type="NCBI Taxonomy" id="2028108"/>
    <lineage>
        <taxon>Bacteria</taxon>
        <taxon>Pseudomonadati</taxon>
        <taxon>Pseudomonadota</taxon>
        <taxon>Alphaproteobacteria</taxon>
        <taxon>Rhodobacterales</taxon>
        <taxon>Paracoccaceae</taxon>
        <taxon>Rubricella</taxon>
    </lineage>
</organism>
<gene>
    <name evidence="1" type="ORF">FHS89_001251</name>
</gene>
<accession>A0A840WL43</accession>
<evidence type="ECO:0000313" key="1">
    <source>
        <dbReference type="EMBL" id="MBB5515241.1"/>
    </source>
</evidence>
<proteinExistence type="predicted"/>
<keyword evidence="2" id="KW-1185">Reference proteome</keyword>
<dbReference type="EMBL" id="JACIJS010000003">
    <property type="protein sequence ID" value="MBB5515241.1"/>
    <property type="molecule type" value="Genomic_DNA"/>
</dbReference>
<dbReference type="AlphaFoldDB" id="A0A840WL43"/>
<evidence type="ECO:0008006" key="3">
    <source>
        <dbReference type="Google" id="ProtNLM"/>
    </source>
</evidence>
<dbReference type="SUPFAM" id="SSF53955">
    <property type="entry name" value="Lysozyme-like"/>
    <property type="match status" value="1"/>
</dbReference>
<protein>
    <recommendedName>
        <fullName evidence="3">Lytic transglycosylase domain-containing protein</fullName>
    </recommendedName>
</protein>
<name>A0A840WL43_9RHOB</name>
<dbReference type="InterPro" id="IPR023346">
    <property type="entry name" value="Lysozyme-like_dom_sf"/>
</dbReference>